<reference evidence="2 3" key="2">
    <citation type="journal article" date="2017" name="Syst. Appl. Microbiol.">
        <title>Soybeans inoculated with root zone soils of Canadian native legumes harbour diverse and novel Bradyrhizobium spp. that possess agricultural potential.</title>
        <authorList>
            <person name="Bromfield E.S.P."/>
            <person name="Cloutier S."/>
            <person name="Tambong J.T."/>
            <person name="Tran Thi T.V."/>
        </authorList>
    </citation>
    <scope>NUCLEOTIDE SEQUENCE [LARGE SCALE GENOMIC DNA]</scope>
    <source>
        <strain evidence="2 3">OO99</strain>
    </source>
</reference>
<dbReference type="GeneID" id="92963703"/>
<dbReference type="AlphaFoldDB" id="A0A2U8P665"/>
<reference evidence="2 3" key="1">
    <citation type="journal article" date="2014" name="Int. J. Syst. Evol. Microbiol.">
        <title>Bradyrhizobium ottawaense sp. nov., a symbiotic nitrogen fixing bacterium from root nodules of soybeans in Canada.</title>
        <authorList>
            <person name="Yu X."/>
            <person name="Cloutier S."/>
            <person name="Tambong J.T."/>
            <person name="Bromfield E.S."/>
        </authorList>
    </citation>
    <scope>NUCLEOTIDE SEQUENCE [LARGE SCALE GENOMIC DNA]</scope>
    <source>
        <strain evidence="2 3">OO99</strain>
    </source>
</reference>
<gene>
    <name evidence="2" type="ORF">CIT37_13790</name>
</gene>
<name>A0A2U8P665_9BRAD</name>
<feature type="signal peptide" evidence="1">
    <location>
        <begin position="1"/>
        <end position="23"/>
    </location>
</feature>
<evidence type="ECO:0000313" key="2">
    <source>
        <dbReference type="EMBL" id="AWL93147.1"/>
    </source>
</evidence>
<feature type="chain" id="PRO_5016122631" evidence="1">
    <location>
        <begin position="24"/>
        <end position="171"/>
    </location>
</feature>
<dbReference type="KEGG" id="bot:CIT37_13790"/>
<protein>
    <submittedName>
        <fullName evidence="2">Uncharacterized protein</fullName>
    </submittedName>
</protein>
<dbReference type="RefSeq" id="WP_095424525.1">
    <property type="nucleotide sequence ID" value="NZ_CP029425.2"/>
</dbReference>
<dbReference type="EMBL" id="CP029425">
    <property type="protein sequence ID" value="AWL93147.1"/>
    <property type="molecule type" value="Genomic_DNA"/>
</dbReference>
<accession>A0A2U8P665</accession>
<proteinExistence type="predicted"/>
<organism evidence="2 3">
    <name type="scientific">Bradyrhizobium ottawaense</name>
    <dbReference type="NCBI Taxonomy" id="931866"/>
    <lineage>
        <taxon>Bacteria</taxon>
        <taxon>Pseudomonadati</taxon>
        <taxon>Pseudomonadota</taxon>
        <taxon>Alphaproteobacteria</taxon>
        <taxon>Hyphomicrobiales</taxon>
        <taxon>Nitrobacteraceae</taxon>
        <taxon>Bradyrhizobium</taxon>
    </lineage>
</organism>
<evidence type="ECO:0000313" key="3">
    <source>
        <dbReference type="Proteomes" id="UP000215703"/>
    </source>
</evidence>
<sequence>MKAAGLAFAVAPALALLTAPSLAAGSWKLEFDNRDLPSLSYRDQGKVTFMLGCGRALGLHARYPGEAGRAGKATITIGNGRKSIKLAGEFEEISADDDATNFVQWDLGYSRPDPELFGKRWKRAQARLLGLMERASPLTISSRTTSYQLPRIDAAGWRAAIERCGGLGAVK</sequence>
<keyword evidence="1" id="KW-0732">Signal</keyword>
<evidence type="ECO:0000256" key="1">
    <source>
        <dbReference type="SAM" id="SignalP"/>
    </source>
</evidence>
<dbReference type="Proteomes" id="UP000215703">
    <property type="component" value="Chromosome"/>
</dbReference>